<dbReference type="Pfam" id="PF02579">
    <property type="entry name" value="Nitro_FeMo-Co"/>
    <property type="match status" value="1"/>
</dbReference>
<dbReference type="eggNOG" id="COG1433">
    <property type="taxonomic scope" value="Bacteria"/>
</dbReference>
<dbReference type="EMBL" id="LVEA01000001">
    <property type="protein sequence ID" value="KYL05716.1"/>
    <property type="molecule type" value="Genomic_DNA"/>
</dbReference>
<proteinExistence type="predicted"/>
<dbReference type="InterPro" id="IPR003731">
    <property type="entry name" value="Di-Nase_FeMo-co_biosynth"/>
</dbReference>
<feature type="domain" description="Dinitrogenase iron-molybdenum cofactor biosynthesis" evidence="2">
    <location>
        <begin position="9"/>
        <end position="96"/>
    </location>
</feature>
<accession>A0A162JGH8</accession>
<dbReference type="KEGG" id="fnf:BSQ88_06135"/>
<dbReference type="SUPFAM" id="SSF53146">
    <property type="entry name" value="Nitrogenase accessory factor-like"/>
    <property type="match status" value="1"/>
</dbReference>
<dbReference type="CDD" id="cd00851">
    <property type="entry name" value="MTH1175"/>
    <property type="match status" value="1"/>
</dbReference>
<reference evidence="3 4" key="1">
    <citation type="submission" date="2016-03" db="EMBL/GenBank/DDBJ databases">
        <title>Comparative genomics of human isolates of Fusobacterium necrophorum.</title>
        <authorList>
            <person name="Jensen A."/>
            <person name="Bank S."/>
            <person name="Andersen P.S."/>
            <person name="Kristensen L.H."/>
            <person name="Prag J."/>
        </authorList>
    </citation>
    <scope>NUCLEOTIDE SEQUENCE [LARGE SCALE GENOMIC DNA]</scope>
    <source>
        <strain evidence="3 4">LS_1264</strain>
    </source>
</reference>
<evidence type="ECO:0000313" key="3">
    <source>
        <dbReference type="EMBL" id="KYL05716.1"/>
    </source>
</evidence>
<feature type="compositionally biased region" description="Basic residues" evidence="1">
    <location>
        <begin position="136"/>
        <end position="158"/>
    </location>
</feature>
<dbReference type="PANTHER" id="PTHR42983:SF1">
    <property type="entry name" value="IRON-MOLYBDENUM PROTEIN"/>
    <property type="match status" value="1"/>
</dbReference>
<sequence>MKVAVTYQDGDVFQHFGHTETFKIYEVEGDKIISSEVIGTEGEGHSGLAGFLKNKGVDVLICGGMGGGAKTALAAQGIEFYPGVSGNADMAVEAFLRKELQYNAETECNHHHEHGEEGHEHHQCGGHHHDHEHHQCGGHHHGHEHHKGGCCGRHQHEK</sequence>
<protein>
    <submittedName>
        <fullName evidence="3">Dinitrogenase iron-molybdenum cofactor</fullName>
    </submittedName>
</protein>
<evidence type="ECO:0000256" key="1">
    <source>
        <dbReference type="SAM" id="MobiDB-lite"/>
    </source>
</evidence>
<dbReference type="PANTHER" id="PTHR42983">
    <property type="entry name" value="DINITROGENASE IRON-MOLYBDENUM COFACTOR PROTEIN-RELATED"/>
    <property type="match status" value="1"/>
</dbReference>
<gene>
    <name evidence="3" type="ORF">A2J07_03020</name>
</gene>
<comment type="caution">
    <text evidence="3">The sequence shown here is derived from an EMBL/GenBank/DDBJ whole genome shotgun (WGS) entry which is preliminary data.</text>
</comment>
<evidence type="ECO:0000313" key="4">
    <source>
        <dbReference type="Proteomes" id="UP000075816"/>
    </source>
</evidence>
<dbReference type="Proteomes" id="UP000075816">
    <property type="component" value="Unassembled WGS sequence"/>
</dbReference>
<organism evidence="3 4">
    <name type="scientific">Fusobacterium necrophorum subsp. funduliforme</name>
    <dbReference type="NCBI Taxonomy" id="143387"/>
    <lineage>
        <taxon>Bacteria</taxon>
        <taxon>Fusobacteriati</taxon>
        <taxon>Fusobacteriota</taxon>
        <taxon>Fusobacteriia</taxon>
        <taxon>Fusobacteriales</taxon>
        <taxon>Fusobacteriaceae</taxon>
        <taxon>Fusobacterium</taxon>
    </lineage>
</organism>
<dbReference type="RefSeq" id="WP_062624780.1">
    <property type="nucleotide sequence ID" value="NZ_CAXOUM010000027.1"/>
</dbReference>
<feature type="region of interest" description="Disordered" evidence="1">
    <location>
        <begin position="110"/>
        <end position="158"/>
    </location>
</feature>
<name>A0A162JGH8_9FUSO</name>
<evidence type="ECO:0000259" key="2">
    <source>
        <dbReference type="Pfam" id="PF02579"/>
    </source>
</evidence>
<dbReference type="InterPro" id="IPR033913">
    <property type="entry name" value="MTH1175_dom"/>
</dbReference>
<dbReference type="Gene3D" id="3.30.420.130">
    <property type="entry name" value="Dinitrogenase iron-molybdenum cofactor biosynthesis domain"/>
    <property type="match status" value="1"/>
</dbReference>
<feature type="compositionally biased region" description="Basic and acidic residues" evidence="1">
    <location>
        <begin position="110"/>
        <end position="135"/>
    </location>
</feature>
<dbReference type="AlphaFoldDB" id="A0A162JGH8"/>
<dbReference type="InterPro" id="IPR036105">
    <property type="entry name" value="DiNase_FeMo-co_biosyn_sf"/>
</dbReference>